<dbReference type="GO" id="GO:0045892">
    <property type="term" value="P:negative regulation of DNA-templated transcription"/>
    <property type="evidence" value="ECO:0007669"/>
    <property type="project" value="UniProtKB-UniRule"/>
</dbReference>
<reference evidence="8 9" key="1">
    <citation type="submission" date="2017-02" db="EMBL/GenBank/DDBJ databases">
        <authorList>
            <person name="Peterson S.W."/>
        </authorList>
    </citation>
    <scope>NUCLEOTIDE SEQUENCE [LARGE SCALE GENOMIC DNA]</scope>
    <source>
        <strain evidence="8 9">VKM Ac-2059</strain>
    </source>
</reference>
<dbReference type="GO" id="GO:0003677">
    <property type="term" value="F:DNA binding"/>
    <property type="evidence" value="ECO:0007669"/>
    <property type="project" value="InterPro"/>
</dbReference>
<sequence length="345" mass="37324">MPSDRGLEVLRAIVQDYVASREPVGSKAIVERHSFGVSAATIRNDMAQLEDEELIVAPHTSSGRVPTDKGYRLFVDQLADRRPLSAAQREAIEAFLGQSVGLDDVLSRTVRLLAQLTNQVAIVQYPSFARAQVRHIELVFLADHRLLVVLITDNGRVEQRVVESPLVTLETDVESLKHRFNQAAVGIGVADAGAALERLANDARPDEAPLIASIVAALIDQLSAYRQDRLVMAGAANLARTEEDFSGSIYPVLEALEQQVILLRLFGELQADPSGVASSSVIARIGQENASFGLSQTSIVTSNYRSSAGELSRLGVLGPTRMDYSNNIAAVRAVARYLSRQLGDG</sequence>
<dbReference type="FunFam" id="1.10.10.10:FF:000049">
    <property type="entry name" value="Heat-inducible transcription repressor HrcA"/>
    <property type="match status" value="1"/>
</dbReference>
<evidence type="ECO:0000313" key="9">
    <source>
        <dbReference type="Proteomes" id="UP000190857"/>
    </source>
</evidence>
<dbReference type="OrthoDB" id="9783139at2"/>
<evidence type="ECO:0000256" key="1">
    <source>
        <dbReference type="ARBA" id="ARBA00022491"/>
    </source>
</evidence>
<evidence type="ECO:0000256" key="2">
    <source>
        <dbReference type="ARBA" id="ARBA00023015"/>
    </source>
</evidence>
<dbReference type="Gene3D" id="3.30.390.60">
    <property type="entry name" value="Heat-inducible transcription repressor hrca homolog, domain 3"/>
    <property type="match status" value="1"/>
</dbReference>
<organism evidence="8 9">
    <name type="scientific">Okibacterium fritillariae</name>
    <dbReference type="NCBI Taxonomy" id="123320"/>
    <lineage>
        <taxon>Bacteria</taxon>
        <taxon>Bacillati</taxon>
        <taxon>Actinomycetota</taxon>
        <taxon>Actinomycetes</taxon>
        <taxon>Micrococcales</taxon>
        <taxon>Microbacteriaceae</taxon>
        <taxon>Okibacterium</taxon>
    </lineage>
</organism>
<dbReference type="STRING" id="123320.SAMN06309945_1409"/>
<keyword evidence="4 6" id="KW-0804">Transcription</keyword>
<protein>
    <recommendedName>
        <fullName evidence="6">Heat-inducible transcription repressor HrcA</fullName>
    </recommendedName>
</protein>
<keyword evidence="2 6" id="KW-0805">Transcription regulation</keyword>
<dbReference type="SUPFAM" id="SSF46785">
    <property type="entry name" value="Winged helix' DNA-binding domain"/>
    <property type="match status" value="1"/>
</dbReference>
<dbReference type="Proteomes" id="UP000190857">
    <property type="component" value="Unassembled WGS sequence"/>
</dbReference>
<keyword evidence="9" id="KW-1185">Reference proteome</keyword>
<dbReference type="PIRSF" id="PIRSF005485">
    <property type="entry name" value="HrcA"/>
    <property type="match status" value="1"/>
</dbReference>
<keyword evidence="1 6" id="KW-0678">Repressor</keyword>
<dbReference type="InterPro" id="IPR023120">
    <property type="entry name" value="WHTH_transcript_rep_HrcA_IDD"/>
</dbReference>
<dbReference type="PANTHER" id="PTHR34824:SF1">
    <property type="entry name" value="HEAT-INDUCIBLE TRANSCRIPTION REPRESSOR HRCA"/>
    <property type="match status" value="1"/>
</dbReference>
<keyword evidence="3 6" id="KW-0346">Stress response</keyword>
<evidence type="ECO:0000256" key="6">
    <source>
        <dbReference type="HAMAP-Rule" id="MF_00081"/>
    </source>
</evidence>
<dbReference type="InterPro" id="IPR029016">
    <property type="entry name" value="GAF-like_dom_sf"/>
</dbReference>
<evidence type="ECO:0000256" key="5">
    <source>
        <dbReference type="ARBA" id="ARBA00055319"/>
    </source>
</evidence>
<feature type="domain" description="Heat-inducible transcription repressor HrcA C-terminal" evidence="7">
    <location>
        <begin position="103"/>
        <end position="328"/>
    </location>
</feature>
<comment type="function">
    <text evidence="5 6">Negative regulator of class I heat shock genes (grpE-dnaK-dnaJ and groELS operons). Prevents heat-shock induction of these operons.</text>
</comment>
<name>A0A1T5JC90_9MICO</name>
<dbReference type="SUPFAM" id="SSF55781">
    <property type="entry name" value="GAF domain-like"/>
    <property type="match status" value="1"/>
</dbReference>
<dbReference type="InterPro" id="IPR036388">
    <property type="entry name" value="WH-like_DNA-bd_sf"/>
</dbReference>
<dbReference type="Gene3D" id="3.30.450.40">
    <property type="match status" value="1"/>
</dbReference>
<dbReference type="NCBIfam" id="TIGR00331">
    <property type="entry name" value="hrcA"/>
    <property type="match status" value="1"/>
</dbReference>
<accession>A0A1T5JC90</accession>
<evidence type="ECO:0000256" key="4">
    <source>
        <dbReference type="ARBA" id="ARBA00023163"/>
    </source>
</evidence>
<evidence type="ECO:0000256" key="3">
    <source>
        <dbReference type="ARBA" id="ARBA00023016"/>
    </source>
</evidence>
<proteinExistence type="inferred from homology"/>
<gene>
    <name evidence="6" type="primary">hrcA</name>
    <name evidence="8" type="ORF">SAMN06309945_1409</name>
</gene>
<dbReference type="HAMAP" id="MF_00081">
    <property type="entry name" value="HrcA"/>
    <property type="match status" value="1"/>
</dbReference>
<dbReference type="RefSeq" id="WP_079727448.1">
    <property type="nucleotide sequence ID" value="NZ_FUZP01000001.1"/>
</dbReference>
<dbReference type="InterPro" id="IPR036390">
    <property type="entry name" value="WH_DNA-bd_sf"/>
</dbReference>
<evidence type="ECO:0000259" key="7">
    <source>
        <dbReference type="Pfam" id="PF01628"/>
    </source>
</evidence>
<dbReference type="InterPro" id="IPR021153">
    <property type="entry name" value="HrcA_C"/>
</dbReference>
<dbReference type="InterPro" id="IPR002571">
    <property type="entry name" value="HrcA"/>
</dbReference>
<dbReference type="AlphaFoldDB" id="A0A1T5JC90"/>
<dbReference type="Gene3D" id="1.10.10.10">
    <property type="entry name" value="Winged helix-like DNA-binding domain superfamily/Winged helix DNA-binding domain"/>
    <property type="match status" value="1"/>
</dbReference>
<dbReference type="EMBL" id="FUZP01000001">
    <property type="protein sequence ID" value="SKC48892.1"/>
    <property type="molecule type" value="Genomic_DNA"/>
</dbReference>
<comment type="similarity">
    <text evidence="6">Belongs to the HrcA family.</text>
</comment>
<dbReference type="Pfam" id="PF01628">
    <property type="entry name" value="HrcA"/>
    <property type="match status" value="1"/>
</dbReference>
<dbReference type="PANTHER" id="PTHR34824">
    <property type="entry name" value="HEAT-INDUCIBLE TRANSCRIPTION REPRESSOR HRCA"/>
    <property type="match status" value="1"/>
</dbReference>
<evidence type="ECO:0000313" key="8">
    <source>
        <dbReference type="EMBL" id="SKC48892.1"/>
    </source>
</evidence>